<keyword evidence="3" id="KW-0378">Hydrolase</keyword>
<proteinExistence type="inferred from homology"/>
<evidence type="ECO:0000256" key="6">
    <source>
        <dbReference type="PIRSR" id="PIRSR617867-1"/>
    </source>
</evidence>
<dbReference type="RefSeq" id="WP_067633103.1">
    <property type="nucleotide sequence ID" value="NZ_CP013213.1"/>
</dbReference>
<evidence type="ECO:0000256" key="5">
    <source>
        <dbReference type="ARBA" id="ARBA00051722"/>
    </source>
</evidence>
<dbReference type="SUPFAM" id="SSF52788">
    <property type="entry name" value="Phosphotyrosine protein phosphatases I"/>
    <property type="match status" value="1"/>
</dbReference>
<dbReference type="PANTHER" id="PTHR11717:SF7">
    <property type="entry name" value="LOW MOLECULAR WEIGHT PHOSPHOTYROSINE PROTEIN PHOSPHATASE"/>
    <property type="match status" value="1"/>
</dbReference>
<dbReference type="Pfam" id="PF01451">
    <property type="entry name" value="LMWPc"/>
    <property type="match status" value="1"/>
</dbReference>
<evidence type="ECO:0000256" key="4">
    <source>
        <dbReference type="ARBA" id="ARBA00022912"/>
    </source>
</evidence>
<feature type="active site" description="Nucleophile" evidence="6">
    <location>
        <position position="7"/>
    </location>
</feature>
<comment type="similarity">
    <text evidence="1">Belongs to the low molecular weight phosphotyrosine protein phosphatase family.</text>
</comment>
<evidence type="ECO:0000256" key="1">
    <source>
        <dbReference type="ARBA" id="ARBA00011063"/>
    </source>
</evidence>
<feature type="domain" description="Phosphotyrosine protein phosphatase I" evidence="7">
    <location>
        <begin position="1"/>
        <end position="147"/>
    </location>
</feature>
<dbReference type="InterPro" id="IPR050438">
    <property type="entry name" value="LMW_PTPase"/>
</dbReference>
<accession>A0A0X8H0N4</accession>
<dbReference type="PRINTS" id="PR00719">
    <property type="entry name" value="LMWPTPASE"/>
</dbReference>
<organism evidence="8 9">
    <name type="scientific">Erysipelothrix larvae</name>
    <dbReference type="NCBI Taxonomy" id="1514105"/>
    <lineage>
        <taxon>Bacteria</taxon>
        <taxon>Bacillati</taxon>
        <taxon>Bacillota</taxon>
        <taxon>Erysipelotrichia</taxon>
        <taxon>Erysipelotrichales</taxon>
        <taxon>Erysipelotrichaceae</taxon>
        <taxon>Erysipelothrix</taxon>
    </lineage>
</organism>
<feature type="active site" description="Proton donor" evidence="6">
    <location>
        <position position="123"/>
    </location>
</feature>
<name>A0A0X8H0N4_9FIRM</name>
<keyword evidence="9" id="KW-1185">Reference proteome</keyword>
<evidence type="ECO:0000256" key="2">
    <source>
        <dbReference type="ARBA" id="ARBA00013064"/>
    </source>
</evidence>
<dbReference type="Gene3D" id="3.40.50.2300">
    <property type="match status" value="1"/>
</dbReference>
<sequence>MKILFVCLGNICRSPMAEAYMRDLLRKHQVTSMVVDSCGTSGWHQGERPHHKTLEVLTKDGVSSSNLRSRPLMDSDFDTFDVIIGMDKNNVRDLKRLAPPQYHPKIHLFLDVLTGYEGCDVPDPWYTGDFEETRRFVRDGVSAWFTKLM</sequence>
<dbReference type="GO" id="GO:0004725">
    <property type="term" value="F:protein tyrosine phosphatase activity"/>
    <property type="evidence" value="ECO:0007669"/>
    <property type="project" value="UniProtKB-EC"/>
</dbReference>
<dbReference type="InterPro" id="IPR036196">
    <property type="entry name" value="Ptyr_pPase_sf"/>
</dbReference>
<comment type="catalytic activity">
    <reaction evidence="5">
        <text>O-phospho-L-tyrosyl-[protein] + H2O = L-tyrosyl-[protein] + phosphate</text>
        <dbReference type="Rhea" id="RHEA:10684"/>
        <dbReference type="Rhea" id="RHEA-COMP:10136"/>
        <dbReference type="Rhea" id="RHEA-COMP:20101"/>
        <dbReference type="ChEBI" id="CHEBI:15377"/>
        <dbReference type="ChEBI" id="CHEBI:43474"/>
        <dbReference type="ChEBI" id="CHEBI:46858"/>
        <dbReference type="ChEBI" id="CHEBI:61978"/>
        <dbReference type="EC" id="3.1.3.48"/>
    </reaction>
</comment>
<evidence type="ECO:0000259" key="7">
    <source>
        <dbReference type="SMART" id="SM00226"/>
    </source>
</evidence>
<dbReference type="InterPro" id="IPR017867">
    <property type="entry name" value="Tyr_phospatase_low_mol_wt"/>
</dbReference>
<dbReference type="OrthoDB" id="9784339at2"/>
<keyword evidence="4" id="KW-0904">Protein phosphatase</keyword>
<dbReference type="KEGG" id="erl:AOC36_07820"/>
<evidence type="ECO:0000313" key="8">
    <source>
        <dbReference type="EMBL" id="AMC93893.1"/>
    </source>
</evidence>
<dbReference type="PANTHER" id="PTHR11717">
    <property type="entry name" value="LOW MOLECULAR WEIGHT PROTEIN TYROSINE PHOSPHATASE"/>
    <property type="match status" value="1"/>
</dbReference>
<evidence type="ECO:0000256" key="3">
    <source>
        <dbReference type="ARBA" id="ARBA00022801"/>
    </source>
</evidence>
<dbReference type="STRING" id="1514105.AOC36_07820"/>
<dbReference type="Proteomes" id="UP000063781">
    <property type="component" value="Chromosome"/>
</dbReference>
<feature type="active site" description="Nucleophile" evidence="6">
    <location>
        <position position="13"/>
    </location>
</feature>
<dbReference type="CDD" id="cd16343">
    <property type="entry name" value="LMWPTP"/>
    <property type="match status" value="1"/>
</dbReference>
<evidence type="ECO:0000313" key="9">
    <source>
        <dbReference type="Proteomes" id="UP000063781"/>
    </source>
</evidence>
<reference evidence="8 9" key="1">
    <citation type="submission" date="2015-10" db="EMBL/GenBank/DDBJ databases">
        <title>Erysipelothrix larvae sp. LV19 isolated from the larval gut of the rhinoceros beetle, Trypoxylus dichotomus.</title>
        <authorList>
            <person name="Lim S."/>
            <person name="Kim B.-C."/>
        </authorList>
    </citation>
    <scope>NUCLEOTIDE SEQUENCE [LARGE SCALE GENOMIC DNA]</scope>
    <source>
        <strain evidence="8 9">LV19</strain>
    </source>
</reference>
<gene>
    <name evidence="8" type="ORF">AOC36_07820</name>
</gene>
<dbReference type="EC" id="3.1.3.48" evidence="2"/>
<dbReference type="InterPro" id="IPR023485">
    <property type="entry name" value="Ptyr_pPase"/>
</dbReference>
<dbReference type="AlphaFoldDB" id="A0A0X8H0N4"/>
<protein>
    <recommendedName>
        <fullName evidence="2">protein-tyrosine-phosphatase</fullName>
        <ecNumber evidence="2">3.1.3.48</ecNumber>
    </recommendedName>
</protein>
<dbReference type="EMBL" id="CP013213">
    <property type="protein sequence ID" value="AMC93893.1"/>
    <property type="molecule type" value="Genomic_DNA"/>
</dbReference>
<dbReference type="SMART" id="SM00226">
    <property type="entry name" value="LMWPc"/>
    <property type="match status" value="1"/>
</dbReference>